<keyword evidence="2" id="KW-1185">Reference proteome</keyword>
<proteinExistence type="predicted"/>
<organism evidence="1 2">
    <name type="scientific">Melastoma candidum</name>
    <dbReference type="NCBI Taxonomy" id="119954"/>
    <lineage>
        <taxon>Eukaryota</taxon>
        <taxon>Viridiplantae</taxon>
        <taxon>Streptophyta</taxon>
        <taxon>Embryophyta</taxon>
        <taxon>Tracheophyta</taxon>
        <taxon>Spermatophyta</taxon>
        <taxon>Magnoliopsida</taxon>
        <taxon>eudicotyledons</taxon>
        <taxon>Gunneridae</taxon>
        <taxon>Pentapetalae</taxon>
        <taxon>rosids</taxon>
        <taxon>malvids</taxon>
        <taxon>Myrtales</taxon>
        <taxon>Melastomataceae</taxon>
        <taxon>Melastomatoideae</taxon>
        <taxon>Melastomateae</taxon>
        <taxon>Melastoma</taxon>
    </lineage>
</organism>
<sequence length="67" mass="7449">MKVPSPLFGFVPLFPMPNAVFLKTNTSAFDAKAPILSIPSSGAESRSVFFRESFSLDREWCITYGFP</sequence>
<gene>
    <name evidence="1" type="ORF">MLD38_031983</name>
</gene>
<evidence type="ECO:0000313" key="1">
    <source>
        <dbReference type="EMBL" id="KAI4326696.1"/>
    </source>
</evidence>
<dbReference type="EMBL" id="CM042888">
    <property type="protein sequence ID" value="KAI4326696.1"/>
    <property type="molecule type" value="Genomic_DNA"/>
</dbReference>
<protein>
    <submittedName>
        <fullName evidence="1">Uncharacterized protein</fullName>
    </submittedName>
</protein>
<comment type="caution">
    <text evidence="1">The sequence shown here is derived from an EMBL/GenBank/DDBJ whole genome shotgun (WGS) entry which is preliminary data.</text>
</comment>
<dbReference type="Proteomes" id="UP001057402">
    <property type="component" value="Chromosome 9"/>
</dbReference>
<accession>A0ACB9MSH9</accession>
<reference evidence="2" key="1">
    <citation type="journal article" date="2023" name="Front. Plant Sci.">
        <title>Chromosomal-level genome assembly of Melastoma candidum provides insights into trichome evolution.</title>
        <authorList>
            <person name="Zhong Y."/>
            <person name="Wu W."/>
            <person name="Sun C."/>
            <person name="Zou P."/>
            <person name="Liu Y."/>
            <person name="Dai S."/>
            <person name="Zhou R."/>
        </authorList>
    </citation>
    <scope>NUCLEOTIDE SEQUENCE [LARGE SCALE GENOMIC DNA]</scope>
</reference>
<name>A0ACB9MSH9_9MYRT</name>
<evidence type="ECO:0000313" key="2">
    <source>
        <dbReference type="Proteomes" id="UP001057402"/>
    </source>
</evidence>